<sequence length="107" mass="12244">MENSTLSKEYEIDLSKELSELFTSGFSPRPSHLWQIYSFYEIFPLSSQGLHFSFNIGNLIIGLLPTSLHDVHLTLPILGTLDEVYNLYGSYYADDDDYRFAQPNEGV</sequence>
<protein>
    <submittedName>
        <fullName evidence="1">Uncharacterized protein</fullName>
    </submittedName>
</protein>
<gene>
    <name evidence="1" type="ORF">EZS28_014400</name>
</gene>
<reference evidence="1 2" key="1">
    <citation type="submission" date="2019-03" db="EMBL/GenBank/DDBJ databases">
        <title>Single cell metagenomics reveals metabolic interactions within the superorganism composed of flagellate Streblomastix strix and complex community of Bacteroidetes bacteria on its surface.</title>
        <authorList>
            <person name="Treitli S.C."/>
            <person name="Kolisko M."/>
            <person name="Husnik F."/>
            <person name="Keeling P."/>
            <person name="Hampl V."/>
        </authorList>
    </citation>
    <scope>NUCLEOTIDE SEQUENCE [LARGE SCALE GENOMIC DNA]</scope>
    <source>
        <strain evidence="1">ST1C</strain>
    </source>
</reference>
<evidence type="ECO:0000313" key="1">
    <source>
        <dbReference type="EMBL" id="KAA6390073.1"/>
    </source>
</evidence>
<dbReference type="Proteomes" id="UP000324800">
    <property type="component" value="Unassembled WGS sequence"/>
</dbReference>
<dbReference type="EMBL" id="SNRW01003355">
    <property type="protein sequence ID" value="KAA6390073.1"/>
    <property type="molecule type" value="Genomic_DNA"/>
</dbReference>
<dbReference type="AlphaFoldDB" id="A0A5J4W6E5"/>
<comment type="caution">
    <text evidence="1">The sequence shown here is derived from an EMBL/GenBank/DDBJ whole genome shotgun (WGS) entry which is preliminary data.</text>
</comment>
<proteinExistence type="predicted"/>
<evidence type="ECO:0000313" key="2">
    <source>
        <dbReference type="Proteomes" id="UP000324800"/>
    </source>
</evidence>
<accession>A0A5J4W6E5</accession>
<organism evidence="1 2">
    <name type="scientific">Streblomastix strix</name>
    <dbReference type="NCBI Taxonomy" id="222440"/>
    <lineage>
        <taxon>Eukaryota</taxon>
        <taxon>Metamonada</taxon>
        <taxon>Preaxostyla</taxon>
        <taxon>Oxymonadida</taxon>
        <taxon>Streblomastigidae</taxon>
        <taxon>Streblomastix</taxon>
    </lineage>
</organism>
<name>A0A5J4W6E5_9EUKA</name>